<accession>A0A0E0DAZ3</accession>
<dbReference type="eggNOG" id="KOG4658">
    <property type="taxonomic scope" value="Eukaryota"/>
</dbReference>
<reference evidence="6" key="2">
    <citation type="submission" date="2018-05" db="EMBL/GenBank/DDBJ databases">
        <title>OmerRS3 (Oryza meridionalis Reference Sequence Version 3).</title>
        <authorList>
            <person name="Zhang J."/>
            <person name="Kudrna D."/>
            <person name="Lee S."/>
            <person name="Talag J."/>
            <person name="Welchert J."/>
            <person name="Wing R.A."/>
        </authorList>
    </citation>
    <scope>NUCLEOTIDE SEQUENCE [LARGE SCALE GENOMIC DNA]</scope>
    <source>
        <strain evidence="6">OR44</strain>
    </source>
</reference>
<keyword evidence="7" id="KW-1185">Reference proteome</keyword>
<evidence type="ECO:0000259" key="5">
    <source>
        <dbReference type="Pfam" id="PF25019"/>
    </source>
</evidence>
<dbReference type="InterPro" id="IPR058922">
    <property type="entry name" value="WHD_DRP"/>
</dbReference>
<dbReference type="InterPro" id="IPR056789">
    <property type="entry name" value="LRR_R13L1-DRL21"/>
</dbReference>
<feature type="domain" description="NB-ARC" evidence="3">
    <location>
        <begin position="186"/>
        <end position="339"/>
    </location>
</feature>
<evidence type="ECO:0000256" key="2">
    <source>
        <dbReference type="ARBA" id="ARBA00022821"/>
    </source>
</evidence>
<dbReference type="GO" id="GO:0043531">
    <property type="term" value="F:ADP binding"/>
    <property type="evidence" value="ECO:0007669"/>
    <property type="project" value="InterPro"/>
</dbReference>
<organism evidence="6">
    <name type="scientific">Oryza meridionalis</name>
    <dbReference type="NCBI Taxonomy" id="40149"/>
    <lineage>
        <taxon>Eukaryota</taxon>
        <taxon>Viridiplantae</taxon>
        <taxon>Streptophyta</taxon>
        <taxon>Embryophyta</taxon>
        <taxon>Tracheophyta</taxon>
        <taxon>Spermatophyta</taxon>
        <taxon>Magnoliopsida</taxon>
        <taxon>Liliopsida</taxon>
        <taxon>Poales</taxon>
        <taxon>Poaceae</taxon>
        <taxon>BOP clade</taxon>
        <taxon>Oryzoideae</taxon>
        <taxon>Oryzeae</taxon>
        <taxon>Oryzinae</taxon>
        <taxon>Oryza</taxon>
    </lineage>
</organism>
<dbReference type="Gramene" id="OMERI04G03120.1">
    <property type="protein sequence ID" value="OMERI04G03120.1"/>
    <property type="gene ID" value="OMERI04G03120"/>
</dbReference>
<dbReference type="Pfam" id="PF25019">
    <property type="entry name" value="LRR_R13L1-DRL21"/>
    <property type="match status" value="1"/>
</dbReference>
<dbReference type="PRINTS" id="PR00364">
    <property type="entry name" value="DISEASERSIST"/>
</dbReference>
<protein>
    <submittedName>
        <fullName evidence="6">Uncharacterized protein</fullName>
    </submittedName>
</protein>
<dbReference type="STRING" id="40149.A0A0E0DAZ3"/>
<dbReference type="InterPro" id="IPR036388">
    <property type="entry name" value="WH-like_DNA-bd_sf"/>
</dbReference>
<dbReference type="InterPro" id="IPR042197">
    <property type="entry name" value="Apaf_helical"/>
</dbReference>
<dbReference type="GO" id="GO:0042742">
    <property type="term" value="P:defense response to bacterium"/>
    <property type="evidence" value="ECO:0007669"/>
    <property type="project" value="UniProtKB-ARBA"/>
</dbReference>
<keyword evidence="2" id="KW-0611">Plant defense</keyword>
<reference evidence="6" key="1">
    <citation type="submission" date="2015-04" db="UniProtKB">
        <authorList>
            <consortium name="EnsemblPlants"/>
        </authorList>
    </citation>
    <scope>IDENTIFICATION</scope>
</reference>
<dbReference type="Pfam" id="PF23559">
    <property type="entry name" value="WHD_DRP"/>
    <property type="match status" value="1"/>
</dbReference>
<dbReference type="Proteomes" id="UP000008021">
    <property type="component" value="Chromosome 4"/>
</dbReference>
<dbReference type="EnsemblPlants" id="OMERI04G03120.2">
    <property type="protein sequence ID" value="OMERI04G03120.2"/>
    <property type="gene ID" value="OMERI04G03120"/>
</dbReference>
<dbReference type="Gene3D" id="3.40.50.300">
    <property type="entry name" value="P-loop containing nucleotide triphosphate hydrolases"/>
    <property type="match status" value="1"/>
</dbReference>
<proteinExistence type="predicted"/>
<evidence type="ECO:0000259" key="4">
    <source>
        <dbReference type="Pfam" id="PF23559"/>
    </source>
</evidence>
<feature type="domain" description="Disease resistance protein winged helix" evidence="4">
    <location>
        <begin position="427"/>
        <end position="496"/>
    </location>
</feature>
<dbReference type="SUPFAM" id="SSF52540">
    <property type="entry name" value="P-loop containing nucleoside triphosphate hydrolases"/>
    <property type="match status" value="1"/>
</dbReference>
<dbReference type="GO" id="GO:0002758">
    <property type="term" value="P:innate immune response-activating signaling pathway"/>
    <property type="evidence" value="ECO:0007669"/>
    <property type="project" value="UniProtKB-ARBA"/>
</dbReference>
<dbReference type="Gramene" id="OMERI04G03120.2">
    <property type="protein sequence ID" value="OMERI04G03120.2"/>
    <property type="gene ID" value="OMERI04G03120"/>
</dbReference>
<dbReference type="SUPFAM" id="SSF52058">
    <property type="entry name" value="L domain-like"/>
    <property type="match status" value="1"/>
</dbReference>
<dbReference type="PANTHER" id="PTHR23155:SF1211">
    <property type="entry name" value="OS09G0313500 PROTEIN"/>
    <property type="match status" value="1"/>
</dbReference>
<dbReference type="GO" id="GO:0009626">
    <property type="term" value="P:plant-type hypersensitive response"/>
    <property type="evidence" value="ECO:0007669"/>
    <property type="project" value="UniProtKB-ARBA"/>
</dbReference>
<feature type="domain" description="R13L1/DRL21-like LRR repeat region" evidence="5">
    <location>
        <begin position="609"/>
        <end position="732"/>
    </location>
</feature>
<dbReference type="InterPro" id="IPR044974">
    <property type="entry name" value="Disease_R_plants"/>
</dbReference>
<dbReference type="InterPro" id="IPR032675">
    <property type="entry name" value="LRR_dom_sf"/>
</dbReference>
<dbReference type="PANTHER" id="PTHR23155">
    <property type="entry name" value="DISEASE RESISTANCE PROTEIN RP"/>
    <property type="match status" value="1"/>
</dbReference>
<dbReference type="Gene3D" id="1.10.10.10">
    <property type="entry name" value="Winged helix-like DNA-binding domain superfamily/Winged helix DNA-binding domain"/>
    <property type="match status" value="1"/>
</dbReference>
<sequence length="779" mass="88603">MAMVVEAFTSDLCYLITQIKAKRLSVPPKYHDLVIELESKIVKIRDYVARTSGSKDTVVVALVREMKGALYDASDALSLLLLKIEDTEDPVTTCWTTCFPNLDHLRKLKFRQEFSRLNSEMSLLLQRYTPSSSSGLDFQRGEDRVDHTTIPSNMDTSDMVPDHQMEQISETIINIMCNSANGDVNDDKVKIIAIVGPTGIGKTFLATLIKSKLQGQFWFTIWLNVTANFTRPDLLRAVISSCSPAHGGFSDMSCLEYKLEEAVHRARVLLVMDDVWSEKPWTDVLQGPLRVCGPGSWVIVTTRNENLAAMMKPTHIYRLHKLKPDVSWSLLKKQIKSNKKDEREEQEVDRLQVIGNMILEKCDGLPLAIKVLAAELQQNRTQDNWEHMLKNKKWLKEGLPEELNRSIYLSFNDLPLHLKQCFLYCSIFPEGQTITCDKVVQMWIAEGFIPSDGSSKLPEALGQEYYMELVARNLLEPIDGNFYECRCAMHTVFRSFAQYLVKDETLLLDEGENTSDSTQKFRRLSVSSKEVEYSDIQKHKSLRALYICVHGFKMLKQLPESIVNLQKLRFLDISDTEVKEVPKEFGRLNNLVTLKGFPANTDDTGKCTLEELEHLSKLMRLTVQGLQNISSSSSSTSARLCHKMHLTSLWLRCNTSEGNEIQSQEVFDNLCPSPSVEQLTITGYFGFRLPNWLMSPTIDNLRMLKLENLPSCKVLPYNLGQLPNLESLCVQHARCITRIGEELFVPSPLDDDTDEDERSILPSSINTIVLWPSPWRSPG</sequence>
<evidence type="ECO:0000313" key="6">
    <source>
        <dbReference type="EnsemblPlants" id="OMERI04G03120.1"/>
    </source>
</evidence>
<evidence type="ECO:0000259" key="3">
    <source>
        <dbReference type="Pfam" id="PF00931"/>
    </source>
</evidence>
<evidence type="ECO:0000256" key="1">
    <source>
        <dbReference type="ARBA" id="ARBA00022737"/>
    </source>
</evidence>
<evidence type="ECO:0000313" key="7">
    <source>
        <dbReference type="Proteomes" id="UP000008021"/>
    </source>
</evidence>
<dbReference type="AlphaFoldDB" id="A0A0E0DAZ3"/>
<dbReference type="Gene3D" id="3.80.10.10">
    <property type="entry name" value="Ribonuclease Inhibitor"/>
    <property type="match status" value="1"/>
</dbReference>
<dbReference type="EnsemblPlants" id="OMERI04G03120.1">
    <property type="protein sequence ID" value="OMERI04G03120.1"/>
    <property type="gene ID" value="OMERI04G03120"/>
</dbReference>
<dbReference type="InterPro" id="IPR002182">
    <property type="entry name" value="NB-ARC"/>
</dbReference>
<dbReference type="FunFam" id="1.10.10.10:FF:000322">
    <property type="entry name" value="Probable disease resistance protein At1g63360"/>
    <property type="match status" value="1"/>
</dbReference>
<keyword evidence="1" id="KW-0677">Repeat</keyword>
<name>A0A0E0DAZ3_9ORYZ</name>
<dbReference type="Gene3D" id="1.10.8.430">
    <property type="entry name" value="Helical domain of apoptotic protease-activating factors"/>
    <property type="match status" value="1"/>
</dbReference>
<dbReference type="Pfam" id="PF00931">
    <property type="entry name" value="NB-ARC"/>
    <property type="match status" value="1"/>
</dbReference>
<dbReference type="HOGENOM" id="CLU_000837_8_6_1"/>
<dbReference type="InterPro" id="IPR027417">
    <property type="entry name" value="P-loop_NTPase"/>
</dbReference>